<evidence type="ECO:0000313" key="11">
    <source>
        <dbReference type="EMBL" id="KAJ6219993.1"/>
    </source>
</evidence>
<dbReference type="EMBL" id="JAPWDV010000002">
    <property type="protein sequence ID" value="KAJ6219993.1"/>
    <property type="molecule type" value="Genomic_DNA"/>
</dbReference>
<evidence type="ECO:0000256" key="2">
    <source>
        <dbReference type="ARBA" id="ARBA00022707"/>
    </source>
</evidence>
<gene>
    <name evidence="11" type="ORF">RDWZM_005805</name>
</gene>
<reference evidence="11" key="1">
    <citation type="submission" date="2022-12" db="EMBL/GenBank/DDBJ databases">
        <title>Genome assemblies of Blomia tropicalis.</title>
        <authorList>
            <person name="Cui Y."/>
        </authorList>
    </citation>
    <scope>NUCLEOTIDE SEQUENCE</scope>
    <source>
        <tissue evidence="11">Adult mites</tissue>
    </source>
</reference>
<dbReference type="GO" id="GO:0003924">
    <property type="term" value="F:GTPase activity"/>
    <property type="evidence" value="ECO:0007669"/>
    <property type="project" value="InterPro"/>
</dbReference>
<dbReference type="GO" id="GO:0051649">
    <property type="term" value="P:establishment of localization in cell"/>
    <property type="evidence" value="ECO:0007669"/>
    <property type="project" value="UniProtKB-ARBA"/>
</dbReference>
<feature type="transmembrane region" description="Helical" evidence="9">
    <location>
        <begin position="309"/>
        <end position="334"/>
    </location>
</feature>
<dbReference type="FunFam" id="3.40.50.300:FF:000306">
    <property type="entry name" value="ADP-ribosylation factor-like protein 1"/>
    <property type="match status" value="1"/>
</dbReference>
<dbReference type="PRINTS" id="PR00328">
    <property type="entry name" value="SAR1GTPBP"/>
</dbReference>
<dbReference type="PROSITE" id="PS51422">
    <property type="entry name" value="SAR1"/>
    <property type="match status" value="1"/>
</dbReference>
<dbReference type="PANTHER" id="PTHR11711">
    <property type="entry name" value="ADP RIBOSYLATION FACTOR-RELATED"/>
    <property type="match status" value="1"/>
</dbReference>
<keyword evidence="10" id="KW-0732">Signal</keyword>
<keyword evidence="2" id="KW-0519">Myristate</keyword>
<keyword evidence="9" id="KW-0812">Transmembrane</keyword>
<comment type="caution">
    <text evidence="11">The sequence shown here is derived from an EMBL/GenBank/DDBJ whole genome shotgun (WGS) entry which is preliminary data.</text>
</comment>
<evidence type="ECO:0000313" key="12">
    <source>
        <dbReference type="Proteomes" id="UP001142055"/>
    </source>
</evidence>
<feature type="binding site" evidence="7">
    <location>
        <begin position="502"/>
        <end position="505"/>
    </location>
    <ligand>
        <name>GTP</name>
        <dbReference type="ChEBI" id="CHEBI:37565"/>
    </ligand>
</feature>
<dbReference type="InterPro" id="IPR027417">
    <property type="entry name" value="P-loop_NTPase"/>
</dbReference>
<dbReference type="PROSITE" id="PS51417">
    <property type="entry name" value="ARF"/>
    <property type="match status" value="1"/>
</dbReference>
<evidence type="ECO:0000256" key="4">
    <source>
        <dbReference type="ARBA" id="ARBA00023134"/>
    </source>
</evidence>
<protein>
    <recommendedName>
        <fullName evidence="6">ADP-ribosylation factor-like protein 1</fullName>
    </recommendedName>
</protein>
<dbReference type="SUPFAM" id="SSF52540">
    <property type="entry name" value="P-loop containing nucleoside triphosphate hydrolases"/>
    <property type="match status" value="1"/>
</dbReference>
<organism evidence="11 12">
    <name type="scientific">Blomia tropicalis</name>
    <name type="common">Mite</name>
    <dbReference type="NCBI Taxonomy" id="40697"/>
    <lineage>
        <taxon>Eukaryota</taxon>
        <taxon>Metazoa</taxon>
        <taxon>Ecdysozoa</taxon>
        <taxon>Arthropoda</taxon>
        <taxon>Chelicerata</taxon>
        <taxon>Arachnida</taxon>
        <taxon>Acari</taxon>
        <taxon>Acariformes</taxon>
        <taxon>Sarcoptiformes</taxon>
        <taxon>Astigmata</taxon>
        <taxon>Glycyphagoidea</taxon>
        <taxon>Echimyopodidae</taxon>
        <taxon>Blomia</taxon>
    </lineage>
</organism>
<keyword evidence="9" id="KW-0472">Membrane</keyword>
<keyword evidence="9" id="KW-1133">Transmembrane helix</keyword>
<keyword evidence="5" id="KW-0449">Lipoprotein</keyword>
<dbReference type="GO" id="GO:0046872">
    <property type="term" value="F:metal ion binding"/>
    <property type="evidence" value="ECO:0007669"/>
    <property type="project" value="UniProtKB-KW"/>
</dbReference>
<evidence type="ECO:0000256" key="5">
    <source>
        <dbReference type="ARBA" id="ARBA00023288"/>
    </source>
</evidence>
<feature type="binding site" evidence="7">
    <location>
        <position position="446"/>
    </location>
    <ligand>
        <name>GTP</name>
        <dbReference type="ChEBI" id="CHEBI:37565"/>
    </ligand>
</feature>
<evidence type="ECO:0000256" key="6">
    <source>
        <dbReference type="ARBA" id="ARBA00040615"/>
    </source>
</evidence>
<proteinExistence type="inferred from homology"/>
<keyword evidence="12" id="KW-1185">Reference proteome</keyword>
<evidence type="ECO:0000256" key="3">
    <source>
        <dbReference type="ARBA" id="ARBA00022741"/>
    </source>
</evidence>
<name>A0A9Q0M4Q6_BLOTA</name>
<evidence type="ECO:0000256" key="8">
    <source>
        <dbReference type="PIRSR" id="PIRSR606689-2"/>
    </source>
</evidence>
<keyword evidence="3 7" id="KW-0547">Nucleotide-binding</keyword>
<dbReference type="InterPro" id="IPR006689">
    <property type="entry name" value="Small_GTPase_ARF/SAR"/>
</dbReference>
<dbReference type="SMART" id="SM00177">
    <property type="entry name" value="ARF"/>
    <property type="match status" value="1"/>
</dbReference>
<keyword evidence="8" id="KW-0460">Magnesium</keyword>
<dbReference type="InterPro" id="IPR024156">
    <property type="entry name" value="Small_GTPase_ARF"/>
</dbReference>
<dbReference type="GO" id="GO:0005525">
    <property type="term" value="F:GTP binding"/>
    <property type="evidence" value="ECO:0007669"/>
    <property type="project" value="UniProtKB-KW"/>
</dbReference>
<keyword evidence="8" id="KW-0479">Metal-binding</keyword>
<dbReference type="SMART" id="SM00178">
    <property type="entry name" value="SAR"/>
    <property type="match status" value="1"/>
</dbReference>
<sequence length="558" mass="63042">MTTLVMAGRSQHPLTSWFVLITCLIHMVHSNVADVCDSASVETAAHLIFNDGVERKFISNGPYYWFINVTDELPDARSALKIPYDFRPDVAVLKDTRNCRGGNLSLLLIQMKRERKTNEAEWLTLEMRIGNWYDNETGPIFWSQVNKIGHCELDVQICTTTDNYFATMSFDFKKKLDSAFGTIGDVAYFIQGTKIYKVVYKDQCISNPYKQVLAYSGVEIGTTTTAALSSQTVNGTNVIIFDHDVHVRLSNVDLDDITIGNDASLSDISRWKENANYFFRKCPLIESTFSFLLVDVFSSSKRHYYKKRIVLITLSVILACIFAIIMAIVFFNMLHRSKDGSKGRTKNNELDTKLGTDVDIKLDNGENGEQEKTLLQTSCGLLSYFKSLFGSREMRILILGLDGAGKTTILYRLQVGEVVTTIPTIGFNVEQVTYKNLKFQVWDLGGQTSIRPYWRCYYSNTDAIIYVVDSSDRERIGISKQELVSMLEEDELKSAILVVLANKQDMENALSVAEVHRELGLDALKNRTFQIFKTSAIKGDGLDEAMEWLSNALTNNSK</sequence>
<dbReference type="AlphaFoldDB" id="A0A9Q0M4Q6"/>
<comment type="similarity">
    <text evidence="1">Belongs to the small GTPase superfamily. Arf family.</text>
</comment>
<dbReference type="InterPro" id="IPR005225">
    <property type="entry name" value="Small_GTP-bd"/>
</dbReference>
<feature type="binding site" evidence="8">
    <location>
        <position position="424"/>
    </location>
    <ligand>
        <name>Mg(2+)</name>
        <dbReference type="ChEBI" id="CHEBI:18420"/>
    </ligand>
</feature>
<dbReference type="OMA" id="DMCENES"/>
<dbReference type="Pfam" id="PF00025">
    <property type="entry name" value="Arf"/>
    <property type="match status" value="1"/>
</dbReference>
<evidence type="ECO:0000256" key="1">
    <source>
        <dbReference type="ARBA" id="ARBA00010290"/>
    </source>
</evidence>
<dbReference type="SMART" id="SM00175">
    <property type="entry name" value="RAB"/>
    <property type="match status" value="1"/>
</dbReference>
<feature type="binding site" evidence="7">
    <location>
        <begin position="400"/>
        <end position="407"/>
    </location>
    <ligand>
        <name>GTP</name>
        <dbReference type="ChEBI" id="CHEBI:37565"/>
    </ligand>
</feature>
<dbReference type="NCBIfam" id="TIGR00231">
    <property type="entry name" value="small_GTP"/>
    <property type="match status" value="1"/>
</dbReference>
<evidence type="ECO:0000256" key="9">
    <source>
        <dbReference type="SAM" id="Phobius"/>
    </source>
</evidence>
<dbReference type="CDD" id="cd04151">
    <property type="entry name" value="Arl1"/>
    <property type="match status" value="1"/>
</dbReference>
<feature type="binding site" evidence="8">
    <location>
        <position position="407"/>
    </location>
    <ligand>
        <name>Mg(2+)</name>
        <dbReference type="ChEBI" id="CHEBI:18420"/>
    </ligand>
</feature>
<dbReference type="Gene3D" id="3.40.50.300">
    <property type="entry name" value="P-loop containing nucleotide triphosphate hydrolases"/>
    <property type="match status" value="1"/>
</dbReference>
<keyword evidence="4 7" id="KW-0342">GTP-binding</keyword>
<feature type="signal peptide" evidence="10">
    <location>
        <begin position="1"/>
        <end position="30"/>
    </location>
</feature>
<dbReference type="Proteomes" id="UP001142055">
    <property type="component" value="Chromosome 2"/>
</dbReference>
<feature type="chain" id="PRO_5040323434" description="ADP-ribosylation factor-like protein 1" evidence="10">
    <location>
        <begin position="31"/>
        <end position="558"/>
    </location>
</feature>
<accession>A0A9Q0M4Q6</accession>
<evidence type="ECO:0000256" key="7">
    <source>
        <dbReference type="PIRSR" id="PIRSR606689-1"/>
    </source>
</evidence>
<evidence type="ECO:0000256" key="10">
    <source>
        <dbReference type="SAM" id="SignalP"/>
    </source>
</evidence>
<dbReference type="PROSITE" id="PS51419">
    <property type="entry name" value="RAB"/>
    <property type="match status" value="1"/>
</dbReference>
<dbReference type="GO" id="GO:0016192">
    <property type="term" value="P:vesicle-mediated transport"/>
    <property type="evidence" value="ECO:0007669"/>
    <property type="project" value="UniProtKB-ARBA"/>
</dbReference>